<comment type="similarity">
    <text evidence="1 3">Belongs to the short-chain dehydrogenases/reductases (SDR) family.</text>
</comment>
<keyword evidence="2 5" id="KW-0560">Oxidoreductase</keyword>
<dbReference type="InterPro" id="IPR057326">
    <property type="entry name" value="KR_dom"/>
</dbReference>
<dbReference type="EC" id="1.1.1.-" evidence="5"/>
<dbReference type="GO" id="GO:0016491">
    <property type="term" value="F:oxidoreductase activity"/>
    <property type="evidence" value="ECO:0007669"/>
    <property type="project" value="UniProtKB-KW"/>
</dbReference>
<dbReference type="FunFam" id="3.40.50.720:FF:000084">
    <property type="entry name" value="Short-chain dehydrogenase reductase"/>
    <property type="match status" value="1"/>
</dbReference>
<dbReference type="PANTHER" id="PTHR42879">
    <property type="entry name" value="3-OXOACYL-(ACYL-CARRIER-PROTEIN) REDUCTASE"/>
    <property type="match status" value="1"/>
</dbReference>
<dbReference type="InterPro" id="IPR002347">
    <property type="entry name" value="SDR_fam"/>
</dbReference>
<accession>A0AB39QMK1</accession>
<dbReference type="PROSITE" id="PS00061">
    <property type="entry name" value="ADH_SHORT"/>
    <property type="match status" value="1"/>
</dbReference>
<dbReference type="GO" id="GO:0032787">
    <property type="term" value="P:monocarboxylic acid metabolic process"/>
    <property type="evidence" value="ECO:0007669"/>
    <property type="project" value="UniProtKB-ARBA"/>
</dbReference>
<evidence type="ECO:0000256" key="2">
    <source>
        <dbReference type="ARBA" id="ARBA00023002"/>
    </source>
</evidence>
<dbReference type="Gene3D" id="3.40.50.720">
    <property type="entry name" value="NAD(P)-binding Rossmann-like Domain"/>
    <property type="match status" value="1"/>
</dbReference>
<dbReference type="Pfam" id="PF00106">
    <property type="entry name" value="adh_short"/>
    <property type="match status" value="1"/>
</dbReference>
<reference evidence="5" key="1">
    <citation type="submission" date="2024-07" db="EMBL/GenBank/DDBJ databases">
        <authorList>
            <person name="Yu S.T."/>
        </authorList>
    </citation>
    <scope>NUCLEOTIDE SEQUENCE</scope>
    <source>
        <strain evidence="5">R39</strain>
    </source>
</reference>
<dbReference type="InterPro" id="IPR050259">
    <property type="entry name" value="SDR"/>
</dbReference>
<name>A0AB39QMK1_9ACTN</name>
<dbReference type="AlphaFoldDB" id="A0AB39QMK1"/>
<dbReference type="InterPro" id="IPR020904">
    <property type="entry name" value="Sc_DH/Rdtase_CS"/>
</dbReference>
<feature type="domain" description="Ketoreductase" evidence="4">
    <location>
        <begin position="21"/>
        <end position="199"/>
    </location>
</feature>
<dbReference type="PRINTS" id="PR00081">
    <property type="entry name" value="GDHRDH"/>
</dbReference>
<evidence type="ECO:0000313" key="5">
    <source>
        <dbReference type="EMBL" id="XDQ43899.1"/>
    </source>
</evidence>
<proteinExistence type="inferred from homology"/>
<evidence type="ECO:0000256" key="1">
    <source>
        <dbReference type="ARBA" id="ARBA00006484"/>
    </source>
</evidence>
<organism evidence="5">
    <name type="scientific">Streptomyces sp. R39</name>
    <dbReference type="NCBI Taxonomy" id="3238631"/>
    <lineage>
        <taxon>Bacteria</taxon>
        <taxon>Bacillati</taxon>
        <taxon>Actinomycetota</taxon>
        <taxon>Actinomycetes</taxon>
        <taxon>Kitasatosporales</taxon>
        <taxon>Streptomycetaceae</taxon>
        <taxon>Streptomyces</taxon>
    </lineage>
</organism>
<gene>
    <name evidence="5" type="ORF">AB5J52_17390</name>
</gene>
<dbReference type="CDD" id="cd05233">
    <property type="entry name" value="SDR_c"/>
    <property type="match status" value="1"/>
</dbReference>
<dbReference type="SMART" id="SM00822">
    <property type="entry name" value="PKS_KR"/>
    <property type="match status" value="1"/>
</dbReference>
<dbReference type="SUPFAM" id="SSF51735">
    <property type="entry name" value="NAD(P)-binding Rossmann-fold domains"/>
    <property type="match status" value="1"/>
</dbReference>
<dbReference type="EMBL" id="CP163441">
    <property type="protein sequence ID" value="XDQ43899.1"/>
    <property type="molecule type" value="Genomic_DNA"/>
</dbReference>
<dbReference type="PRINTS" id="PR00080">
    <property type="entry name" value="SDRFAMILY"/>
</dbReference>
<dbReference type="InterPro" id="IPR036291">
    <property type="entry name" value="NAD(P)-bd_dom_sf"/>
</dbReference>
<protein>
    <submittedName>
        <fullName evidence="5">SDR family NAD(P)-dependent oxidoreductase</fullName>
        <ecNumber evidence="5">1.1.1.-</ecNumber>
    </submittedName>
</protein>
<evidence type="ECO:0000259" key="4">
    <source>
        <dbReference type="SMART" id="SM00822"/>
    </source>
</evidence>
<sequence>MTSRASRTTGTSEADAGLAGRTVVVTGAGRGIGLAVVEAVLAAGARVVAGSRERTDALDQHVKQGAELTVVEVDLATPDGPAALVAEAVALHGGVDVLVNNVGAVRPRVDGFLGVTDEDWEWTFTVNLMAAVRTTRAALPHLLATGAGRIVTVSSVNARLPDPLVIDYGAAKAALTNFCKALSKEVGPRGVRVNTIGPGPVETALWQGAGGVAATVGRSRGVDPRAVARGAADQSVTGRFTRPSEVADLVVYLAGPRAANITGADFVIDGGLVESL</sequence>
<evidence type="ECO:0000256" key="3">
    <source>
        <dbReference type="RuleBase" id="RU000363"/>
    </source>
</evidence>
<dbReference type="RefSeq" id="WP_369222926.1">
    <property type="nucleotide sequence ID" value="NZ_CP163441.1"/>
</dbReference>